<accession>A0A133XL40</accession>
<evidence type="ECO:0000256" key="5">
    <source>
        <dbReference type="ARBA" id="ARBA00022679"/>
    </source>
</evidence>
<dbReference type="SUPFAM" id="SSF50249">
    <property type="entry name" value="Nucleic acid-binding proteins"/>
    <property type="match status" value="1"/>
</dbReference>
<evidence type="ECO:0000256" key="6">
    <source>
        <dbReference type="ARBA" id="ARBA00022695"/>
    </source>
</evidence>
<dbReference type="Gene3D" id="1.10.10.1600">
    <property type="entry name" value="Bacterial DNA polymerase III alpha subunit, thumb domain"/>
    <property type="match status" value="1"/>
</dbReference>
<comment type="catalytic activity">
    <reaction evidence="9">
        <text>DNA(n) + a 2'-deoxyribonucleoside 5'-triphosphate = DNA(n+1) + diphosphate</text>
        <dbReference type="Rhea" id="RHEA:22508"/>
        <dbReference type="Rhea" id="RHEA-COMP:17339"/>
        <dbReference type="Rhea" id="RHEA-COMP:17340"/>
        <dbReference type="ChEBI" id="CHEBI:33019"/>
        <dbReference type="ChEBI" id="CHEBI:61560"/>
        <dbReference type="ChEBI" id="CHEBI:173112"/>
        <dbReference type="EC" id="2.7.7.7"/>
    </reaction>
</comment>
<evidence type="ECO:0000256" key="9">
    <source>
        <dbReference type="ARBA" id="ARBA00049244"/>
    </source>
</evidence>
<dbReference type="InterPro" id="IPR012340">
    <property type="entry name" value="NA-bd_OB-fold"/>
</dbReference>
<proteinExistence type="predicted"/>
<dbReference type="Proteomes" id="UP000070186">
    <property type="component" value="Unassembled WGS sequence"/>
</dbReference>
<protein>
    <recommendedName>
        <fullName evidence="3">DNA polymerase III subunit alpha</fullName>
        <ecNumber evidence="2">2.7.7.7</ecNumber>
    </recommendedName>
</protein>
<dbReference type="SUPFAM" id="SSF89550">
    <property type="entry name" value="PHP domain-like"/>
    <property type="match status" value="1"/>
</dbReference>
<keyword evidence="6" id="KW-0548">Nucleotidyltransferase</keyword>
<dbReference type="InterPro" id="IPR041931">
    <property type="entry name" value="DNA_pol3_alpha_thumb_dom"/>
</dbReference>
<dbReference type="Pfam" id="PF02811">
    <property type="entry name" value="PHP"/>
    <property type="match status" value="1"/>
</dbReference>
<dbReference type="CDD" id="cd07433">
    <property type="entry name" value="PHP_PolIIIA_DnaE1"/>
    <property type="match status" value="1"/>
</dbReference>
<evidence type="ECO:0000313" key="12">
    <source>
        <dbReference type="Proteomes" id="UP000070186"/>
    </source>
</evidence>
<organism evidence="11 12">
    <name type="scientific">Dechloromonas denitrificans</name>
    <dbReference type="NCBI Taxonomy" id="281362"/>
    <lineage>
        <taxon>Bacteria</taxon>
        <taxon>Pseudomonadati</taxon>
        <taxon>Pseudomonadota</taxon>
        <taxon>Betaproteobacteria</taxon>
        <taxon>Rhodocyclales</taxon>
        <taxon>Azonexaceae</taxon>
        <taxon>Dechloromonas</taxon>
    </lineage>
</organism>
<dbReference type="AlphaFoldDB" id="A0A133XL40"/>
<feature type="domain" description="Polymerase/histidinol phosphatase N-terminal" evidence="10">
    <location>
        <begin position="7"/>
        <end position="74"/>
    </location>
</feature>
<dbReference type="InterPro" id="IPR040982">
    <property type="entry name" value="DNA_pol3_finger"/>
</dbReference>
<sequence>MNSPRYVHLRLHSEYSVTDGIVRIGDAVKRAAGDGMPAMALTDLGNLFGLVKFYSGARGKGVKPIAGADVWISNPESPDDAYRLLLLARNRAGYQQLCELLSKAYLVEGRRDRAEIRREWFGEIGCDGLIALSGAHLGDIGEALINGNFDLAGERAKAWEAIFPGAFYLEVQRYGQPQQEAIVQQTADLAGELGLPLVATHPVQFMNRDDFRAHEARVCIAEGYVLGDTRRPKIYTEEQYFKTQDEMAELFADLPEALENSLEIAKRCNIELTLGKNFLPNFPIPEGMTIDEFLVDEAKKGLELRLAQLYPDPDERLKRRPEYDERLVFECNTIVQMGFPGYFLIVADFIKWAKANGVPVGPGRGSGAGSLVAYSLLITDIDPLAYALLFERFLNPERVSMPDFDVDFCQDNRWRVIEYVRQHYGEDAVSQIATFGTMSSKAVIRDVGRVFGLPYSMCDRISKLIPIVQNKPVSLAEALEQEPQLKEMMEGDGDGETIRELFDLAGRLEDLTRNVGMHAGGVLIAPGKITEFCPIYQATGADASSVSQFDKDDVEKVGLVKFDFLGLRNLTIIELAVEYIRRMTGEKLDLMALGFNDPGAYQILKDANTTAIFQVESEGMKKLLKKLAPDRFEDIIAVLALYRPGPLGSGMVDDFILRKKGQQAIDYFHPDLTACLSPTYGVIVYQEQVMQISQIIGGYTLGGADMLRRAMGKKKPEEMAKHRETIAEGAKKLGYDPALAEQLFDLMTKFAEYGFNKSHTAAYAVVTYHTAWLKRYHCAAFMAATMSSDMDNTDSVKIFYEDAVGPANKLKMLGPDVNASNYRFEPVDRSTIRYGLGAVKGTGEQAVNDILRAREAGGPFKDLFDFCQRCDKRMVNRRTTEALIKAGAFDSIDSDRYKLLASVGVAMEFADQAERNAMQTSLFDIGNVAEEHAPQYVNVKPWDEKEKLMQEKTALGFFFSGHPYNTCKKELSRFIRRPLNKLEPSKELTMLAGVVVGVRTQMTRRGKMLFVQLDDGTGMIEVTVFNELFEAERAKIVTDEVLIIEGKVRYDDFSGSNSVTADKLMTVGEARARFAKYLLLRMNGNTDARKLKTLLMPFAPGPAAVRLRYANPAAECEMILGENARVRLDDLLLEALGDWLKPENVEIVYQ</sequence>
<keyword evidence="5" id="KW-0808">Transferase</keyword>
<keyword evidence="8" id="KW-0239">DNA-directed DNA polymerase</keyword>
<dbReference type="STRING" id="281362.AT959_04600"/>
<dbReference type="Pfam" id="PF17657">
    <property type="entry name" value="DNA_pol3_finger"/>
    <property type="match status" value="1"/>
</dbReference>
<gene>
    <name evidence="11" type="primary">dnaE</name>
    <name evidence="11" type="ORF">AT959_04600</name>
</gene>
<evidence type="ECO:0000256" key="1">
    <source>
        <dbReference type="ARBA" id="ARBA00004496"/>
    </source>
</evidence>
<dbReference type="PANTHER" id="PTHR32294:SF0">
    <property type="entry name" value="DNA POLYMERASE III SUBUNIT ALPHA"/>
    <property type="match status" value="1"/>
</dbReference>
<dbReference type="NCBIfam" id="NF004226">
    <property type="entry name" value="PRK05673.1"/>
    <property type="match status" value="1"/>
</dbReference>
<dbReference type="Gene3D" id="3.20.20.140">
    <property type="entry name" value="Metal-dependent hydrolases"/>
    <property type="match status" value="1"/>
</dbReference>
<evidence type="ECO:0000256" key="4">
    <source>
        <dbReference type="ARBA" id="ARBA00022490"/>
    </source>
</evidence>
<dbReference type="InterPro" id="IPR016195">
    <property type="entry name" value="Pol/histidinol_Pase-like"/>
</dbReference>
<evidence type="ECO:0000256" key="2">
    <source>
        <dbReference type="ARBA" id="ARBA00012417"/>
    </source>
</evidence>
<dbReference type="PANTHER" id="PTHR32294">
    <property type="entry name" value="DNA POLYMERASE III SUBUNIT ALPHA"/>
    <property type="match status" value="1"/>
</dbReference>
<dbReference type="InterPro" id="IPR004013">
    <property type="entry name" value="PHP_dom"/>
</dbReference>
<dbReference type="InterPro" id="IPR049821">
    <property type="entry name" value="PolIIIA_DnaE1_PHP"/>
</dbReference>
<evidence type="ECO:0000259" key="10">
    <source>
        <dbReference type="SMART" id="SM00481"/>
    </source>
</evidence>
<dbReference type="Pfam" id="PF01336">
    <property type="entry name" value="tRNA_anti-codon"/>
    <property type="match status" value="1"/>
</dbReference>
<dbReference type="GO" id="GO:0005737">
    <property type="term" value="C:cytoplasm"/>
    <property type="evidence" value="ECO:0007669"/>
    <property type="project" value="UniProtKB-SubCell"/>
</dbReference>
<dbReference type="Pfam" id="PF07733">
    <property type="entry name" value="DNA_pol3_alpha"/>
    <property type="match status" value="1"/>
</dbReference>
<keyword evidence="4" id="KW-0963">Cytoplasm</keyword>
<dbReference type="GO" id="GO:0003676">
    <property type="term" value="F:nucleic acid binding"/>
    <property type="evidence" value="ECO:0007669"/>
    <property type="project" value="InterPro"/>
</dbReference>
<evidence type="ECO:0000313" key="11">
    <source>
        <dbReference type="EMBL" id="KXB31648.1"/>
    </source>
</evidence>
<evidence type="ECO:0000256" key="7">
    <source>
        <dbReference type="ARBA" id="ARBA00022705"/>
    </source>
</evidence>
<dbReference type="EMBL" id="LODL01000010">
    <property type="protein sequence ID" value="KXB31648.1"/>
    <property type="molecule type" value="Genomic_DNA"/>
</dbReference>
<dbReference type="InterPro" id="IPR003141">
    <property type="entry name" value="Pol/His_phosphatase_N"/>
</dbReference>
<keyword evidence="12" id="KW-1185">Reference proteome</keyword>
<dbReference type="Pfam" id="PF14579">
    <property type="entry name" value="HHH_6"/>
    <property type="match status" value="1"/>
</dbReference>
<name>A0A133XL40_9RHOO</name>
<evidence type="ECO:0000256" key="3">
    <source>
        <dbReference type="ARBA" id="ARBA00019114"/>
    </source>
</evidence>
<dbReference type="NCBIfam" id="TIGR00594">
    <property type="entry name" value="polc"/>
    <property type="match status" value="1"/>
</dbReference>
<dbReference type="InterPro" id="IPR029460">
    <property type="entry name" value="DNAPol_HHH"/>
</dbReference>
<dbReference type="RefSeq" id="WP_066881085.1">
    <property type="nucleotide sequence ID" value="NZ_LODL01000010.1"/>
</dbReference>
<evidence type="ECO:0000256" key="8">
    <source>
        <dbReference type="ARBA" id="ARBA00022932"/>
    </source>
</evidence>
<reference evidence="11 12" key="1">
    <citation type="submission" date="2015-12" db="EMBL/GenBank/DDBJ databases">
        <title>Nitrous oxide reduction kinetics distinguish bacteria harboring typical versus atypical NosZ.</title>
        <authorList>
            <person name="Yoon S."/>
            <person name="Nissen S."/>
            <person name="Park D."/>
            <person name="Sanford R.A."/>
            <person name="Loeffler F.E."/>
        </authorList>
    </citation>
    <scope>NUCLEOTIDE SEQUENCE [LARGE SCALE GENOMIC DNA]</scope>
    <source>
        <strain evidence="11 12">ATCC BAA-841</strain>
    </source>
</reference>
<dbReference type="Gene3D" id="1.10.150.870">
    <property type="match status" value="1"/>
</dbReference>
<dbReference type="InterPro" id="IPR004365">
    <property type="entry name" value="NA-bd_OB_tRNA"/>
</dbReference>
<dbReference type="InterPro" id="IPR004805">
    <property type="entry name" value="DnaE2/DnaE/PolC"/>
</dbReference>
<dbReference type="GO" id="GO:0003887">
    <property type="term" value="F:DNA-directed DNA polymerase activity"/>
    <property type="evidence" value="ECO:0007669"/>
    <property type="project" value="UniProtKB-KW"/>
</dbReference>
<dbReference type="SMART" id="SM00481">
    <property type="entry name" value="POLIIIAc"/>
    <property type="match status" value="1"/>
</dbReference>
<dbReference type="Gene3D" id="2.40.50.140">
    <property type="entry name" value="Nucleic acid-binding proteins"/>
    <property type="match status" value="1"/>
</dbReference>
<comment type="subcellular location">
    <subcellularLocation>
        <location evidence="1">Cytoplasm</location>
    </subcellularLocation>
</comment>
<comment type="caution">
    <text evidence="11">The sequence shown here is derived from an EMBL/GenBank/DDBJ whole genome shotgun (WGS) entry which is preliminary data.</text>
</comment>
<keyword evidence="7" id="KW-0235">DNA replication</keyword>
<dbReference type="InterPro" id="IPR011708">
    <property type="entry name" value="DNA_pol3_alpha_NTPase_dom"/>
</dbReference>
<dbReference type="GO" id="GO:0008408">
    <property type="term" value="F:3'-5' exonuclease activity"/>
    <property type="evidence" value="ECO:0007669"/>
    <property type="project" value="InterPro"/>
</dbReference>
<dbReference type="GO" id="GO:0006260">
    <property type="term" value="P:DNA replication"/>
    <property type="evidence" value="ECO:0007669"/>
    <property type="project" value="UniProtKB-KW"/>
</dbReference>
<dbReference type="EC" id="2.7.7.7" evidence="2"/>
<dbReference type="CDD" id="cd04485">
    <property type="entry name" value="DnaE_OBF"/>
    <property type="match status" value="1"/>
</dbReference>